<sequence>MRPKKKQRILSVDTQWGIENRSTLSLKQFATQFSLLDKQRALNIYRSIIDQYLMGDRTRLKADLDTWERSSDYVIFWMERKRTQKQLNSRSTIATYTENILQQETDRLITDDIQPQQLVSSVGPSTRPEIDTIHAPQDCTSAQENDLTSGESSTSIPTASIFSDIRHIPPWQFAGMDIASAFNNYKLAVNGKTADNLLPIETHIHEILALSNILLLCPNQHSNLVLEYIPEEVLLSFHNSLLGECLYMNISWTDDEYIKVTRIVEEPNQILEL</sequence>
<gene>
    <name evidence="1" type="ORF">INT45_011459</name>
</gene>
<protein>
    <submittedName>
        <fullName evidence="1">Uncharacterized protein</fullName>
    </submittedName>
</protein>
<comment type="caution">
    <text evidence="1">The sequence shown here is derived from an EMBL/GenBank/DDBJ whole genome shotgun (WGS) entry which is preliminary data.</text>
</comment>
<dbReference type="Proteomes" id="UP000646827">
    <property type="component" value="Unassembled WGS sequence"/>
</dbReference>
<keyword evidence="2" id="KW-1185">Reference proteome</keyword>
<accession>A0A8H7SAU2</accession>
<evidence type="ECO:0000313" key="1">
    <source>
        <dbReference type="EMBL" id="KAG2225791.1"/>
    </source>
</evidence>
<name>A0A8H7SAU2_9FUNG</name>
<dbReference type="EMBL" id="JAEPRB010000024">
    <property type="protein sequence ID" value="KAG2225791.1"/>
    <property type="molecule type" value="Genomic_DNA"/>
</dbReference>
<dbReference type="AlphaFoldDB" id="A0A8H7SAU2"/>
<reference evidence="1 2" key="1">
    <citation type="submission" date="2020-12" db="EMBL/GenBank/DDBJ databases">
        <title>Metabolic potential, ecology and presence of endohyphal bacteria is reflected in genomic diversity of Mucoromycotina.</title>
        <authorList>
            <person name="Muszewska A."/>
            <person name="Okrasinska A."/>
            <person name="Steczkiewicz K."/>
            <person name="Drgas O."/>
            <person name="Orlowska M."/>
            <person name="Perlinska-Lenart U."/>
            <person name="Aleksandrzak-Piekarczyk T."/>
            <person name="Szatraj K."/>
            <person name="Zielenkiewicz U."/>
            <person name="Pilsyk S."/>
            <person name="Malc E."/>
            <person name="Mieczkowski P."/>
            <person name="Kruszewska J.S."/>
            <person name="Biernat P."/>
            <person name="Pawlowska J."/>
        </authorList>
    </citation>
    <scope>NUCLEOTIDE SEQUENCE [LARGE SCALE GENOMIC DNA]</scope>
    <source>
        <strain evidence="1 2">CBS 142.35</strain>
    </source>
</reference>
<dbReference type="OrthoDB" id="2210027at2759"/>
<proteinExistence type="predicted"/>
<organism evidence="1 2">
    <name type="scientific">Circinella minor</name>
    <dbReference type="NCBI Taxonomy" id="1195481"/>
    <lineage>
        <taxon>Eukaryota</taxon>
        <taxon>Fungi</taxon>
        <taxon>Fungi incertae sedis</taxon>
        <taxon>Mucoromycota</taxon>
        <taxon>Mucoromycotina</taxon>
        <taxon>Mucoromycetes</taxon>
        <taxon>Mucorales</taxon>
        <taxon>Lichtheimiaceae</taxon>
        <taxon>Circinella</taxon>
    </lineage>
</organism>
<evidence type="ECO:0000313" key="2">
    <source>
        <dbReference type="Proteomes" id="UP000646827"/>
    </source>
</evidence>